<keyword evidence="11" id="KW-0407">Ion channel</keyword>
<evidence type="ECO:0000256" key="7">
    <source>
        <dbReference type="ARBA" id="ARBA00022989"/>
    </source>
</evidence>
<evidence type="ECO:0000256" key="13">
    <source>
        <dbReference type="SAM" id="MobiDB-lite"/>
    </source>
</evidence>
<dbReference type="EMBL" id="JARQWQ010000054">
    <property type="protein sequence ID" value="KAK2556745.1"/>
    <property type="molecule type" value="Genomic_DNA"/>
</dbReference>
<comment type="caution">
    <text evidence="17">The sequence shown here is derived from an EMBL/GenBank/DDBJ whole genome shotgun (WGS) entry which is preliminary data.</text>
</comment>
<dbReference type="PANTHER" id="PTHR12127:SF7">
    <property type="entry name" value="SD02261P"/>
    <property type="match status" value="1"/>
</dbReference>
<dbReference type="CDD" id="cd21050">
    <property type="entry name" value="ELD_TRPML"/>
    <property type="match status" value="1"/>
</dbReference>
<keyword evidence="9 14" id="KW-0472">Membrane</keyword>
<evidence type="ECO:0000256" key="1">
    <source>
        <dbReference type="ARBA" id="ARBA00004337"/>
    </source>
</evidence>
<evidence type="ECO:0000259" key="16">
    <source>
        <dbReference type="Pfam" id="PF21381"/>
    </source>
</evidence>
<keyword evidence="3" id="KW-0813">Transport</keyword>
<dbReference type="AlphaFoldDB" id="A0AAD9V0X3"/>
<comment type="catalytic activity">
    <reaction evidence="12">
        <text>Ca(2+)(in) = Ca(2+)(out)</text>
        <dbReference type="Rhea" id="RHEA:29671"/>
        <dbReference type="ChEBI" id="CHEBI:29108"/>
    </reaction>
</comment>
<comment type="subcellular location">
    <subcellularLocation>
        <location evidence="2">Cell membrane</location>
        <topology evidence="2">Multi-pass membrane protein</topology>
    </subcellularLocation>
    <subcellularLocation>
        <location evidence="1">Endosome membrane</location>
        <topology evidence="1">Multi-pass membrane protein</topology>
    </subcellularLocation>
</comment>
<evidence type="ECO:0000256" key="6">
    <source>
        <dbReference type="ARBA" id="ARBA00022753"/>
    </source>
</evidence>
<evidence type="ECO:0000256" key="5">
    <source>
        <dbReference type="ARBA" id="ARBA00022692"/>
    </source>
</evidence>
<reference evidence="17" key="2">
    <citation type="journal article" date="2023" name="Science">
        <title>Genomic signatures of disease resistance in endangered staghorn corals.</title>
        <authorList>
            <person name="Vollmer S.V."/>
            <person name="Selwyn J.D."/>
            <person name="Despard B.A."/>
            <person name="Roesel C.L."/>
        </authorList>
    </citation>
    <scope>NUCLEOTIDE SEQUENCE</scope>
    <source>
        <strain evidence="17">K2</strain>
    </source>
</reference>
<dbReference type="Gene3D" id="1.10.287.70">
    <property type="match status" value="1"/>
</dbReference>
<sequence length="643" mass="74083">MISGHRKMTSPVESPKNESANHYRERSAVRDSFLSNLGTVVEENHLSKSNNSDLSNEDSPLEQASCEQSETPTLNPIQEITSAPCPREVMKARIQYHFMNPLKKFRARRRKPWKLLLQIVKIVLVTVQICLFGFDRFSLVTFLENNQLALKHLFLKDYKNGQQGVEVYTRSQLYNYLHYAHEQYYQIRDVALGSYGYTKMVNGSEPPPMILCYSYYAAGGIENNTCIFNPRVQQDCINLKPTFHHEHMTIKNDTFNLGRLRDVQMIFSLKTINLKDVKAWDRPNCYKFDVQIFFDNLKHDGRMPVQLLMNNILSECKKGEIKGSSQLTTDIIKETLVVFDAIVIFICTVSLFLCGRSVYRSLKLAMKAAKFFKEDPLLEDFTFWDYREFVSLWFLLLMISDCLTIIGSVYKVAIDQRVSIRKDDYFNVCSLFLGIAVLLVWIGLLRFLSYFKNYNILLVTLKLATPSILRFFVCACLLFAGFMFCGWVVLGPFHHKFRTLTVTAECLYSMINGDDLFNTYVELTPRTPILTWIFSKVYLYTFISLFIYVVLSLFIGIIGDTYERIRDLRHLPESKIKKFIHEPANHGRSVQHRDSVQQTAPIVSETLATAQTRGVNGKHGTNLSTSSQDPFMNMISVESTGAE</sequence>
<feature type="transmembrane region" description="Helical" evidence="14">
    <location>
        <begin position="392"/>
        <end position="413"/>
    </location>
</feature>
<evidence type="ECO:0000256" key="4">
    <source>
        <dbReference type="ARBA" id="ARBA00022475"/>
    </source>
</evidence>
<feature type="domain" description="Mucolipin extracytosolic" evidence="16">
    <location>
        <begin position="140"/>
        <end position="317"/>
    </location>
</feature>
<evidence type="ECO:0000256" key="8">
    <source>
        <dbReference type="ARBA" id="ARBA00023065"/>
    </source>
</evidence>
<evidence type="ECO:0000259" key="15">
    <source>
        <dbReference type="Pfam" id="PF08016"/>
    </source>
</evidence>
<dbReference type="GO" id="GO:0005765">
    <property type="term" value="C:lysosomal membrane"/>
    <property type="evidence" value="ECO:0007669"/>
    <property type="project" value="TreeGrafter"/>
</dbReference>
<dbReference type="GO" id="GO:0072345">
    <property type="term" value="F:NAADP-sensitive calcium-release channel activity"/>
    <property type="evidence" value="ECO:0007669"/>
    <property type="project" value="TreeGrafter"/>
</dbReference>
<name>A0AAD9V0X3_ACRCE</name>
<evidence type="ECO:0000256" key="12">
    <source>
        <dbReference type="ARBA" id="ARBA00036634"/>
    </source>
</evidence>
<feature type="domain" description="Polycystin cation channel PKD1/PKD2" evidence="15">
    <location>
        <begin position="430"/>
        <end position="564"/>
    </location>
</feature>
<evidence type="ECO:0000256" key="11">
    <source>
        <dbReference type="ARBA" id="ARBA00023303"/>
    </source>
</evidence>
<feature type="region of interest" description="Disordered" evidence="13">
    <location>
        <begin position="44"/>
        <end position="79"/>
    </location>
</feature>
<keyword evidence="7 14" id="KW-1133">Transmembrane helix</keyword>
<evidence type="ECO:0000256" key="14">
    <source>
        <dbReference type="SAM" id="Phobius"/>
    </source>
</evidence>
<feature type="region of interest" description="Disordered" evidence="13">
    <location>
        <begin position="1"/>
        <end position="27"/>
    </location>
</feature>
<keyword evidence="8" id="KW-0406">Ion transport</keyword>
<evidence type="ECO:0000313" key="18">
    <source>
        <dbReference type="Proteomes" id="UP001249851"/>
    </source>
</evidence>
<dbReference type="InterPro" id="IPR039031">
    <property type="entry name" value="Mucolipin"/>
</dbReference>
<keyword evidence="6" id="KW-0967">Endosome</keyword>
<dbReference type="Pfam" id="PF21381">
    <property type="entry name" value="MCLN_ECD"/>
    <property type="match status" value="1"/>
</dbReference>
<dbReference type="PANTHER" id="PTHR12127">
    <property type="entry name" value="MUCOLIPIN"/>
    <property type="match status" value="1"/>
</dbReference>
<evidence type="ECO:0000313" key="17">
    <source>
        <dbReference type="EMBL" id="KAK2556745.1"/>
    </source>
</evidence>
<feature type="compositionally biased region" description="Polar residues" evidence="13">
    <location>
        <begin position="65"/>
        <end position="79"/>
    </location>
</feature>
<evidence type="ECO:0000256" key="9">
    <source>
        <dbReference type="ARBA" id="ARBA00023136"/>
    </source>
</evidence>
<dbReference type="InterPro" id="IPR049134">
    <property type="entry name" value="MCLN_ECD"/>
</dbReference>
<feature type="transmembrane region" description="Helical" evidence="14">
    <location>
        <begin position="425"/>
        <end position="448"/>
    </location>
</feature>
<dbReference type="Proteomes" id="UP001249851">
    <property type="component" value="Unassembled WGS sequence"/>
</dbReference>
<gene>
    <name evidence="17" type="ORF">P5673_021304</name>
</gene>
<keyword evidence="10" id="KW-1015">Disulfide bond</keyword>
<keyword evidence="4" id="KW-1003">Cell membrane</keyword>
<organism evidence="17 18">
    <name type="scientific">Acropora cervicornis</name>
    <name type="common">Staghorn coral</name>
    <dbReference type="NCBI Taxonomy" id="6130"/>
    <lineage>
        <taxon>Eukaryota</taxon>
        <taxon>Metazoa</taxon>
        <taxon>Cnidaria</taxon>
        <taxon>Anthozoa</taxon>
        <taxon>Hexacorallia</taxon>
        <taxon>Scleractinia</taxon>
        <taxon>Astrocoeniina</taxon>
        <taxon>Acroporidae</taxon>
        <taxon>Acropora</taxon>
    </lineage>
</organism>
<evidence type="ECO:0000256" key="2">
    <source>
        <dbReference type="ARBA" id="ARBA00004651"/>
    </source>
</evidence>
<evidence type="ECO:0000256" key="10">
    <source>
        <dbReference type="ARBA" id="ARBA00023157"/>
    </source>
</evidence>
<feature type="transmembrane region" description="Helical" evidence="14">
    <location>
        <begin position="336"/>
        <end position="359"/>
    </location>
</feature>
<accession>A0AAD9V0X3</accession>
<feature type="transmembrane region" description="Helical" evidence="14">
    <location>
        <begin position="537"/>
        <end position="559"/>
    </location>
</feature>
<keyword evidence="5 14" id="KW-0812">Transmembrane</keyword>
<feature type="compositionally biased region" description="Basic and acidic residues" evidence="13">
    <location>
        <begin position="15"/>
        <end position="27"/>
    </location>
</feature>
<protein>
    <submittedName>
        <fullName evidence="17">Mucolipin-3</fullName>
    </submittedName>
</protein>
<proteinExistence type="predicted"/>
<feature type="transmembrane region" description="Helical" evidence="14">
    <location>
        <begin position="115"/>
        <end position="134"/>
    </location>
</feature>
<feature type="transmembrane region" description="Helical" evidence="14">
    <location>
        <begin position="468"/>
        <end position="490"/>
    </location>
</feature>
<dbReference type="GO" id="GO:0010008">
    <property type="term" value="C:endosome membrane"/>
    <property type="evidence" value="ECO:0007669"/>
    <property type="project" value="UniProtKB-SubCell"/>
</dbReference>
<reference evidence="17" key="1">
    <citation type="journal article" date="2023" name="G3 (Bethesda)">
        <title>Whole genome assembly and annotation of the endangered Caribbean coral Acropora cervicornis.</title>
        <authorList>
            <person name="Selwyn J.D."/>
            <person name="Vollmer S.V."/>
        </authorList>
    </citation>
    <scope>NUCLEOTIDE SEQUENCE</scope>
    <source>
        <strain evidence="17">K2</strain>
    </source>
</reference>
<evidence type="ECO:0000256" key="3">
    <source>
        <dbReference type="ARBA" id="ARBA00022448"/>
    </source>
</evidence>
<keyword evidence="18" id="KW-1185">Reference proteome</keyword>
<dbReference type="Pfam" id="PF08016">
    <property type="entry name" value="PKD_channel"/>
    <property type="match status" value="1"/>
</dbReference>
<dbReference type="InterPro" id="IPR013122">
    <property type="entry name" value="PKD1_2_channel"/>
</dbReference>
<dbReference type="GO" id="GO:0005886">
    <property type="term" value="C:plasma membrane"/>
    <property type="evidence" value="ECO:0007669"/>
    <property type="project" value="UniProtKB-SubCell"/>
</dbReference>